<dbReference type="GO" id="GO:0070652">
    <property type="term" value="C:HAUS complex"/>
    <property type="evidence" value="ECO:0007669"/>
    <property type="project" value="InterPro"/>
</dbReference>
<evidence type="ECO:0000256" key="7">
    <source>
        <dbReference type="ARBA" id="ARBA00023054"/>
    </source>
</evidence>
<dbReference type="PANTHER" id="PTHR31570">
    <property type="entry name" value="HAUS AUGMIN-LIKE COMPLEX SUBUNIT 1"/>
    <property type="match status" value="1"/>
</dbReference>
<keyword evidence="7" id="KW-0175">Coiled coil</keyword>
<evidence type="ECO:0000256" key="2">
    <source>
        <dbReference type="ARBA" id="ARBA00005479"/>
    </source>
</evidence>
<dbReference type="GO" id="GO:0005829">
    <property type="term" value="C:cytosol"/>
    <property type="evidence" value="ECO:0007669"/>
    <property type="project" value="TreeGrafter"/>
</dbReference>
<evidence type="ECO:0000256" key="5">
    <source>
        <dbReference type="ARBA" id="ARBA00022701"/>
    </source>
</evidence>
<keyword evidence="3" id="KW-0963">Cytoplasm</keyword>
<evidence type="ECO:0000256" key="3">
    <source>
        <dbReference type="ARBA" id="ARBA00022490"/>
    </source>
</evidence>
<keyword evidence="4" id="KW-0132">Cell division</keyword>
<dbReference type="EMBL" id="VXBZ01011452">
    <property type="protein sequence ID" value="NXP54971.1"/>
    <property type="molecule type" value="Genomic_DNA"/>
</dbReference>
<reference evidence="10 11" key="1">
    <citation type="submission" date="2019-09" db="EMBL/GenBank/DDBJ databases">
        <title>Bird 10,000 Genomes (B10K) Project - Family phase.</title>
        <authorList>
            <person name="Zhang G."/>
        </authorList>
    </citation>
    <scope>NUCLEOTIDE SEQUENCE [LARGE SCALE GENOMIC DNA]</scope>
    <source>
        <strain evidence="10">B10K-DU-001-55</strain>
        <tissue evidence="10">Muscle</tissue>
    </source>
</reference>
<dbReference type="GO" id="GO:0005819">
    <property type="term" value="C:spindle"/>
    <property type="evidence" value="ECO:0007669"/>
    <property type="project" value="UniProtKB-SubCell"/>
</dbReference>
<dbReference type="Pfam" id="PF25762">
    <property type="entry name" value="HAUS1"/>
    <property type="match status" value="1"/>
</dbReference>
<dbReference type="GO" id="GO:0051225">
    <property type="term" value="P:spindle assembly"/>
    <property type="evidence" value="ECO:0007669"/>
    <property type="project" value="InterPro"/>
</dbReference>
<organism evidence="10 11">
    <name type="scientific">Heliornis fulica</name>
    <name type="common">sungrebe</name>
    <dbReference type="NCBI Taxonomy" id="54369"/>
    <lineage>
        <taxon>Eukaryota</taxon>
        <taxon>Metazoa</taxon>
        <taxon>Chordata</taxon>
        <taxon>Craniata</taxon>
        <taxon>Vertebrata</taxon>
        <taxon>Euteleostomi</taxon>
        <taxon>Archelosauria</taxon>
        <taxon>Archosauria</taxon>
        <taxon>Dinosauria</taxon>
        <taxon>Saurischia</taxon>
        <taxon>Theropoda</taxon>
        <taxon>Coelurosauria</taxon>
        <taxon>Aves</taxon>
        <taxon>Neognathae</taxon>
        <taxon>Neoaves</taxon>
        <taxon>Gruiformes</taxon>
        <taxon>Heliornithidae</taxon>
        <taxon>Heliornis</taxon>
    </lineage>
</organism>
<protein>
    <submittedName>
        <fullName evidence="10">HAUS1 protein</fullName>
    </submittedName>
</protein>
<dbReference type="GO" id="GO:0051301">
    <property type="term" value="P:cell division"/>
    <property type="evidence" value="ECO:0007669"/>
    <property type="project" value="UniProtKB-KW"/>
</dbReference>
<keyword evidence="11" id="KW-1185">Reference proteome</keyword>
<dbReference type="GO" id="GO:0005874">
    <property type="term" value="C:microtubule"/>
    <property type="evidence" value="ECO:0007669"/>
    <property type="project" value="UniProtKB-KW"/>
</dbReference>
<proteinExistence type="inferred from homology"/>
<dbReference type="OrthoDB" id="5372507at2759"/>
<feature type="non-terminal residue" evidence="10">
    <location>
        <position position="212"/>
    </location>
</feature>
<dbReference type="PANTHER" id="PTHR31570:SF1">
    <property type="entry name" value="HAUS AUGMIN-LIKE COMPLEX SUBUNIT 1"/>
    <property type="match status" value="1"/>
</dbReference>
<keyword evidence="8" id="KW-0206">Cytoskeleton</keyword>
<accession>A0A7L2B6S6</accession>
<dbReference type="GO" id="GO:0007098">
    <property type="term" value="P:centrosome cycle"/>
    <property type="evidence" value="ECO:0007669"/>
    <property type="project" value="TreeGrafter"/>
</dbReference>
<name>A0A7L2B6S6_9GRUI</name>
<evidence type="ECO:0000256" key="6">
    <source>
        <dbReference type="ARBA" id="ARBA00022776"/>
    </source>
</evidence>
<dbReference type="InterPro" id="IPR026243">
    <property type="entry name" value="HAUS1"/>
</dbReference>
<evidence type="ECO:0000313" key="10">
    <source>
        <dbReference type="EMBL" id="NXP54971.1"/>
    </source>
</evidence>
<evidence type="ECO:0000256" key="4">
    <source>
        <dbReference type="ARBA" id="ARBA00022618"/>
    </source>
</evidence>
<dbReference type="Proteomes" id="UP000590868">
    <property type="component" value="Unassembled WGS sequence"/>
</dbReference>
<dbReference type="PRINTS" id="PR02087">
    <property type="entry name" value="HAUSAUGMINL1"/>
</dbReference>
<keyword evidence="5" id="KW-0493">Microtubule</keyword>
<evidence type="ECO:0000256" key="9">
    <source>
        <dbReference type="ARBA" id="ARBA00023306"/>
    </source>
</evidence>
<dbReference type="AlphaFoldDB" id="A0A7L2B6S6"/>
<comment type="subcellular location">
    <subcellularLocation>
        <location evidence="1">Cytoplasm</location>
        <location evidence="1">Cytoskeleton</location>
        <location evidence="1">Spindle</location>
    </subcellularLocation>
</comment>
<evidence type="ECO:0000256" key="1">
    <source>
        <dbReference type="ARBA" id="ARBA00004186"/>
    </source>
</evidence>
<sequence length="212" mass="24352">QINLWLNKIFEKQPVPEYEVNEKSVDTLYELLEVTEARDRDVSLLIEDMKEKETEYCEAANYIKDILKESLGLSTDSLSSEGTGYLNFLAESAVLLETKDTSLPSFFSAINDMTSELYATELRNREMAEELDILNKKLLSAMKLEKQLNTDVKEEELFLENKKHKVDSQCERLSFLNEKSVNLEMEVGIAQEELVARGWDQSLTHQSLVNLS</sequence>
<evidence type="ECO:0000256" key="8">
    <source>
        <dbReference type="ARBA" id="ARBA00023212"/>
    </source>
</evidence>
<gene>
    <name evidence="10" type="primary">Haus1</name>
    <name evidence="10" type="ORF">HELFUL_R07146</name>
</gene>
<keyword evidence="6" id="KW-0498">Mitosis</keyword>
<evidence type="ECO:0000313" key="11">
    <source>
        <dbReference type="Proteomes" id="UP000590868"/>
    </source>
</evidence>
<comment type="caution">
    <text evidence="10">The sequence shown here is derived from an EMBL/GenBank/DDBJ whole genome shotgun (WGS) entry which is preliminary data.</text>
</comment>
<comment type="similarity">
    <text evidence="2">Belongs to the HAUS1 family.</text>
</comment>
<keyword evidence="9" id="KW-0131">Cell cycle</keyword>
<feature type="non-terminal residue" evidence="10">
    <location>
        <position position="1"/>
    </location>
</feature>